<dbReference type="Pfam" id="PF00440">
    <property type="entry name" value="TetR_N"/>
    <property type="match status" value="1"/>
</dbReference>
<dbReference type="PANTHER" id="PTHR30055">
    <property type="entry name" value="HTH-TYPE TRANSCRIPTIONAL REGULATOR RUTR"/>
    <property type="match status" value="1"/>
</dbReference>
<protein>
    <submittedName>
        <fullName evidence="4">Transcription regulator of multidrug efflux pump operon, TetR (AcrR) family</fullName>
    </submittedName>
</protein>
<evidence type="ECO:0000256" key="1">
    <source>
        <dbReference type="ARBA" id="ARBA00023125"/>
    </source>
</evidence>
<dbReference type="SUPFAM" id="SSF48498">
    <property type="entry name" value="Tetracyclin repressor-like, C-terminal domain"/>
    <property type="match status" value="1"/>
</dbReference>
<organism evidence="4 5">
    <name type="scientific">Trichlorobacter ammonificans</name>
    <dbReference type="NCBI Taxonomy" id="2916410"/>
    <lineage>
        <taxon>Bacteria</taxon>
        <taxon>Pseudomonadati</taxon>
        <taxon>Thermodesulfobacteriota</taxon>
        <taxon>Desulfuromonadia</taxon>
        <taxon>Geobacterales</taxon>
        <taxon>Geobacteraceae</taxon>
        <taxon>Trichlorobacter</taxon>
    </lineage>
</organism>
<dbReference type="PANTHER" id="PTHR30055:SF207">
    <property type="entry name" value="HTH-TYPE TRANSCRIPTIONAL REPRESSOR FATR"/>
    <property type="match status" value="1"/>
</dbReference>
<accession>A0ABM9DC01</accession>
<dbReference type="EMBL" id="OW150024">
    <property type="protein sequence ID" value="CAH2031891.1"/>
    <property type="molecule type" value="Genomic_DNA"/>
</dbReference>
<name>A0ABM9DC01_9BACT</name>
<dbReference type="Pfam" id="PF22604">
    <property type="entry name" value="TetR_HI_0893_C"/>
    <property type="match status" value="1"/>
</dbReference>
<feature type="DNA-binding region" description="H-T-H motif" evidence="2">
    <location>
        <begin position="29"/>
        <end position="48"/>
    </location>
</feature>
<evidence type="ECO:0000256" key="2">
    <source>
        <dbReference type="PROSITE-ProRule" id="PRU00335"/>
    </source>
</evidence>
<dbReference type="InterPro" id="IPR036271">
    <property type="entry name" value="Tet_transcr_reg_TetR-rel_C_sf"/>
</dbReference>
<sequence>MEESKPDKREAILQATMELVAEHGFHDAPCSLIAERAGVAAGTIYRYFENKDVLIVTLYRELETRINAALEEGYTQEKPFRERFMHLVTGLLKFFITHPQEFKYVEQFHNSPYGVAFRRDRIINHSEECGVYGELFKQGMAQQVLKDLPLVLLFDLAFGPIVSVARNHILGFIQLDDVLIERIAAACWDSLKC</sequence>
<dbReference type="RefSeq" id="WP_305732679.1">
    <property type="nucleotide sequence ID" value="NZ_OW150024.1"/>
</dbReference>
<dbReference type="Proteomes" id="UP001295463">
    <property type="component" value="Chromosome"/>
</dbReference>
<dbReference type="InterPro" id="IPR001647">
    <property type="entry name" value="HTH_TetR"/>
</dbReference>
<feature type="domain" description="HTH tetR-type" evidence="3">
    <location>
        <begin position="6"/>
        <end position="66"/>
    </location>
</feature>
<keyword evidence="1 2" id="KW-0238">DNA-binding</keyword>
<evidence type="ECO:0000313" key="4">
    <source>
        <dbReference type="EMBL" id="CAH2031891.1"/>
    </source>
</evidence>
<keyword evidence="5" id="KW-1185">Reference proteome</keyword>
<dbReference type="InterPro" id="IPR050109">
    <property type="entry name" value="HTH-type_TetR-like_transc_reg"/>
</dbReference>
<gene>
    <name evidence="4" type="ORF">GEAMG1_2056</name>
</gene>
<dbReference type="Gene3D" id="1.10.357.10">
    <property type="entry name" value="Tetracycline Repressor, domain 2"/>
    <property type="match status" value="1"/>
</dbReference>
<dbReference type="InterPro" id="IPR009057">
    <property type="entry name" value="Homeodomain-like_sf"/>
</dbReference>
<dbReference type="PROSITE" id="PS50977">
    <property type="entry name" value="HTH_TETR_2"/>
    <property type="match status" value="1"/>
</dbReference>
<dbReference type="SUPFAM" id="SSF46689">
    <property type="entry name" value="Homeodomain-like"/>
    <property type="match status" value="1"/>
</dbReference>
<proteinExistence type="predicted"/>
<reference evidence="4 5" key="1">
    <citation type="submission" date="2022-03" db="EMBL/GenBank/DDBJ databases">
        <authorList>
            <person name="Koch H."/>
        </authorList>
    </citation>
    <scope>NUCLEOTIDE SEQUENCE [LARGE SCALE GENOMIC DNA]</scope>
    <source>
        <strain evidence="4 5">G1</strain>
    </source>
</reference>
<dbReference type="InterPro" id="IPR054422">
    <property type="entry name" value="TetR-like_HI_0893_C"/>
</dbReference>
<dbReference type="PRINTS" id="PR00455">
    <property type="entry name" value="HTHTETR"/>
</dbReference>
<evidence type="ECO:0000313" key="5">
    <source>
        <dbReference type="Proteomes" id="UP001295463"/>
    </source>
</evidence>
<evidence type="ECO:0000259" key="3">
    <source>
        <dbReference type="PROSITE" id="PS50977"/>
    </source>
</evidence>